<dbReference type="EMBL" id="HG994585">
    <property type="protein sequence ID" value="CAF2979357.1"/>
    <property type="molecule type" value="Genomic_DNA"/>
</dbReference>
<dbReference type="InterPro" id="IPR043504">
    <property type="entry name" value="Peptidase_S1_PA_chymotrypsin"/>
</dbReference>
<dbReference type="AlphaFoldDB" id="A0A7R8D313"/>
<name>A0A7R8D313_LEPSM</name>
<gene>
    <name evidence="2" type="ORF">LSAA_12160</name>
</gene>
<dbReference type="Proteomes" id="UP000675881">
    <property type="component" value="Chromosome 6"/>
</dbReference>
<accession>A0A7R8D313</accession>
<proteinExistence type="predicted"/>
<keyword evidence="3" id="KW-1185">Reference proteome</keyword>
<dbReference type="InterPro" id="IPR009003">
    <property type="entry name" value="Peptidase_S1_PA"/>
</dbReference>
<evidence type="ECO:0000259" key="1">
    <source>
        <dbReference type="Pfam" id="PF00089"/>
    </source>
</evidence>
<dbReference type="SUPFAM" id="SSF50494">
    <property type="entry name" value="Trypsin-like serine proteases"/>
    <property type="match status" value="1"/>
</dbReference>
<evidence type="ECO:0000313" key="3">
    <source>
        <dbReference type="Proteomes" id="UP000675881"/>
    </source>
</evidence>
<dbReference type="Pfam" id="PF00089">
    <property type="entry name" value="Trypsin"/>
    <property type="match status" value="1"/>
</dbReference>
<dbReference type="GO" id="GO:0006508">
    <property type="term" value="P:proteolysis"/>
    <property type="evidence" value="ECO:0007669"/>
    <property type="project" value="InterPro"/>
</dbReference>
<sequence>MDLLQLIGRKVEGNAIRSLASARSSDKRSLNDVFSGWGLIELNKPIDDFDLFFGYDSRRADIQTIAKNDSRCIKSNNGTEIDDTVFCTDSQPKGSHVGDGGGPVSIEHSGKCVLAGLISNEEYREKDFQSGLNVNIVHFLEWIHETIRTTAHDCVAAS</sequence>
<dbReference type="InterPro" id="IPR001254">
    <property type="entry name" value="Trypsin_dom"/>
</dbReference>
<dbReference type="GO" id="GO:0004252">
    <property type="term" value="F:serine-type endopeptidase activity"/>
    <property type="evidence" value="ECO:0007669"/>
    <property type="project" value="InterPro"/>
</dbReference>
<reference evidence="2" key="1">
    <citation type="submission" date="2021-02" db="EMBL/GenBank/DDBJ databases">
        <authorList>
            <person name="Bekaert M."/>
        </authorList>
    </citation>
    <scope>NUCLEOTIDE SEQUENCE</scope>
    <source>
        <strain evidence="2">IoA-00</strain>
    </source>
</reference>
<dbReference type="Gene3D" id="2.40.10.10">
    <property type="entry name" value="Trypsin-like serine proteases"/>
    <property type="match status" value="1"/>
</dbReference>
<evidence type="ECO:0000313" key="2">
    <source>
        <dbReference type="EMBL" id="CAF2979357.1"/>
    </source>
</evidence>
<dbReference type="OrthoDB" id="6380398at2759"/>
<feature type="domain" description="Peptidase S1" evidence="1">
    <location>
        <begin position="14"/>
        <end position="143"/>
    </location>
</feature>
<protein>
    <submittedName>
        <fullName evidence="2">(salmon louse) hypothetical protein</fullName>
    </submittedName>
</protein>
<organism evidence="2 3">
    <name type="scientific">Lepeophtheirus salmonis</name>
    <name type="common">Salmon louse</name>
    <name type="synonym">Caligus salmonis</name>
    <dbReference type="NCBI Taxonomy" id="72036"/>
    <lineage>
        <taxon>Eukaryota</taxon>
        <taxon>Metazoa</taxon>
        <taxon>Ecdysozoa</taxon>
        <taxon>Arthropoda</taxon>
        <taxon>Crustacea</taxon>
        <taxon>Multicrustacea</taxon>
        <taxon>Hexanauplia</taxon>
        <taxon>Copepoda</taxon>
        <taxon>Siphonostomatoida</taxon>
        <taxon>Caligidae</taxon>
        <taxon>Lepeophtheirus</taxon>
    </lineage>
</organism>